<comment type="similarity">
    <text evidence="2 8">Belongs to the Aux/IAA family.</text>
</comment>
<sequence>MTPPFSGIEGQNQFNAHLMASSSSADCITQNTLGLKERNYLGLSDCSSVDSSTVSSSPDEGKTNLNLKATELRLGLPGSQSPKRDLDFSLLSSVNKLDEKQLFPLVPNTVIVSGNKRGFSDTVNANWMFNADSGLPKTTVKKEAPEKDTVEFSNKMNGSNTNNAPAAKAQVVGWPPIRSFRKNTLAITSKVNDEVDGKPGPSALYVKVSMDGAPYLRKVDLRSYATYQELSSALEKMFSCFTIGQCGAQGTENVLTYEDKDGDWMLVGDVPWEMFIASCKRLKIMKGSDAIGLAPRAVEKSKNRN</sequence>
<keyword evidence="6 8" id="KW-0539">Nucleus</keyword>
<reference evidence="10" key="1">
    <citation type="submission" date="2006-03" db="EMBL/GenBank/DDBJ databases">
        <title>Cloning of genes for Striga asiatica haustorium formation by suppressive subtractive hybridization (SSH).</title>
        <authorList>
            <person name="Liang L."/>
            <person name="Lynn D.G."/>
        </authorList>
    </citation>
    <scope>NUCLEOTIDE SEQUENCE</scope>
</reference>
<dbReference type="GO" id="GO:0005634">
    <property type="term" value="C:nucleus"/>
    <property type="evidence" value="ECO:0007669"/>
    <property type="project" value="UniProtKB-SubCell"/>
</dbReference>
<evidence type="ECO:0000256" key="6">
    <source>
        <dbReference type="ARBA" id="ARBA00023242"/>
    </source>
</evidence>
<evidence type="ECO:0000256" key="1">
    <source>
        <dbReference type="ARBA" id="ARBA00004123"/>
    </source>
</evidence>
<evidence type="ECO:0000256" key="3">
    <source>
        <dbReference type="ARBA" id="ARBA00022491"/>
    </source>
</evidence>
<keyword evidence="7 8" id="KW-0927">Auxin signaling pathway</keyword>
<evidence type="ECO:0000256" key="4">
    <source>
        <dbReference type="ARBA" id="ARBA00023015"/>
    </source>
</evidence>
<evidence type="ECO:0000256" key="5">
    <source>
        <dbReference type="ARBA" id="ARBA00023163"/>
    </source>
</evidence>
<dbReference type="InterPro" id="IPR053793">
    <property type="entry name" value="PB1-like"/>
</dbReference>
<evidence type="ECO:0000259" key="9">
    <source>
        <dbReference type="PROSITE" id="PS51745"/>
    </source>
</evidence>
<keyword evidence="3 8" id="KW-0678">Repressor</keyword>
<name>Q1W390_STRAF</name>
<dbReference type="PANTHER" id="PTHR31734">
    <property type="entry name" value="AUXIN-RESPONSIVE PROTEIN IAA17"/>
    <property type="match status" value="1"/>
</dbReference>
<evidence type="ECO:0000313" key="10">
    <source>
        <dbReference type="EMBL" id="ABD98054.1"/>
    </source>
</evidence>
<dbReference type="PROSITE" id="PS51745">
    <property type="entry name" value="PB1"/>
    <property type="match status" value="1"/>
</dbReference>
<feature type="domain" description="PB1" evidence="9">
    <location>
        <begin position="203"/>
        <end position="289"/>
    </location>
</feature>
<dbReference type="EMBL" id="DQ442403">
    <property type="protein sequence ID" value="ABD98054.1"/>
    <property type="molecule type" value="mRNA"/>
</dbReference>
<evidence type="ECO:0000256" key="7">
    <source>
        <dbReference type="ARBA" id="ARBA00023294"/>
    </source>
</evidence>
<accession>Q1W390</accession>
<comment type="function">
    <text evidence="8">Aux/IAA proteins are short-lived transcriptional factors that function as repressors of early auxin response genes at low auxin concentrations.</text>
</comment>
<dbReference type="Gene3D" id="3.10.20.90">
    <property type="entry name" value="Phosphatidylinositol 3-kinase Catalytic Subunit, Chain A, domain 1"/>
    <property type="match status" value="1"/>
</dbReference>
<dbReference type="FunFam" id="3.10.20.90:FF:000078">
    <property type="entry name" value="Auxin-responsive protein"/>
    <property type="match status" value="1"/>
</dbReference>
<dbReference type="Pfam" id="PF02309">
    <property type="entry name" value="AUX_IAA"/>
    <property type="match status" value="1"/>
</dbReference>
<organism evidence="10">
    <name type="scientific">Striga asiatica</name>
    <name type="common">Asiatic witchweed</name>
    <name type="synonym">Buchnera asiatica</name>
    <dbReference type="NCBI Taxonomy" id="4170"/>
    <lineage>
        <taxon>Eukaryota</taxon>
        <taxon>Viridiplantae</taxon>
        <taxon>Streptophyta</taxon>
        <taxon>Embryophyta</taxon>
        <taxon>Tracheophyta</taxon>
        <taxon>Spermatophyta</taxon>
        <taxon>Magnoliopsida</taxon>
        <taxon>eudicotyledons</taxon>
        <taxon>Gunneridae</taxon>
        <taxon>Pentapetalae</taxon>
        <taxon>asterids</taxon>
        <taxon>lamiids</taxon>
        <taxon>Lamiales</taxon>
        <taxon>Orobanchaceae</taxon>
        <taxon>Buchnereae</taxon>
        <taxon>Striga</taxon>
    </lineage>
</organism>
<proteinExistence type="evidence at transcript level"/>
<dbReference type="GO" id="GO:0006355">
    <property type="term" value="P:regulation of DNA-templated transcription"/>
    <property type="evidence" value="ECO:0007669"/>
    <property type="project" value="InterPro"/>
</dbReference>
<keyword evidence="5 8" id="KW-0804">Transcription</keyword>
<keyword evidence="4 8" id="KW-0805">Transcription regulation</keyword>
<evidence type="ECO:0000256" key="2">
    <source>
        <dbReference type="ARBA" id="ARBA00006728"/>
    </source>
</evidence>
<dbReference type="InterPro" id="IPR033389">
    <property type="entry name" value="AUX/IAA_dom"/>
</dbReference>
<comment type="subunit">
    <text evidence="8">Homodimers and heterodimers.</text>
</comment>
<comment type="subcellular location">
    <subcellularLocation>
        <location evidence="1 8">Nucleus</location>
    </subcellularLocation>
</comment>
<dbReference type="InterPro" id="IPR003311">
    <property type="entry name" value="AUX_IAA"/>
</dbReference>
<dbReference type="AlphaFoldDB" id="Q1W390"/>
<dbReference type="PANTHER" id="PTHR31734:SF138">
    <property type="entry name" value="AUXIN-RESPONSIVE PROTEIN IAA8"/>
    <property type="match status" value="1"/>
</dbReference>
<protein>
    <recommendedName>
        <fullName evidence="8">Auxin-responsive protein</fullName>
    </recommendedName>
</protein>
<dbReference type="SUPFAM" id="SSF54277">
    <property type="entry name" value="CAD &amp; PB1 domains"/>
    <property type="match status" value="1"/>
</dbReference>
<dbReference type="GO" id="GO:0009734">
    <property type="term" value="P:auxin-activated signaling pathway"/>
    <property type="evidence" value="ECO:0007669"/>
    <property type="project" value="UniProtKB-UniRule"/>
</dbReference>
<evidence type="ECO:0000256" key="8">
    <source>
        <dbReference type="RuleBase" id="RU004549"/>
    </source>
</evidence>